<proteinExistence type="predicted"/>
<gene>
    <name evidence="1" type="ORF">PR003_g31443</name>
</gene>
<comment type="caution">
    <text evidence="1">The sequence shown here is derived from an EMBL/GenBank/DDBJ whole genome shotgun (WGS) entry which is preliminary data.</text>
</comment>
<evidence type="ECO:0000313" key="1">
    <source>
        <dbReference type="EMBL" id="KAE9268449.1"/>
    </source>
</evidence>
<sequence length="64" mass="6986">MAKPRTSMLTLVLVGMVYHDRVCLHAKIPVAHRCSHTKAAVVCLIRLLVPISATTLLPDAMHPS</sequence>
<dbReference type="EMBL" id="QXFT01006632">
    <property type="protein sequence ID" value="KAE9268449.1"/>
    <property type="molecule type" value="Genomic_DNA"/>
</dbReference>
<organism evidence="1 2">
    <name type="scientific">Phytophthora rubi</name>
    <dbReference type="NCBI Taxonomy" id="129364"/>
    <lineage>
        <taxon>Eukaryota</taxon>
        <taxon>Sar</taxon>
        <taxon>Stramenopiles</taxon>
        <taxon>Oomycota</taxon>
        <taxon>Peronosporomycetes</taxon>
        <taxon>Peronosporales</taxon>
        <taxon>Peronosporaceae</taxon>
        <taxon>Phytophthora</taxon>
    </lineage>
</organism>
<reference evidence="1 2" key="1">
    <citation type="submission" date="2018-08" db="EMBL/GenBank/DDBJ databases">
        <title>Genomic investigation of the strawberry pathogen Phytophthora fragariae indicates pathogenicity is determined by transcriptional variation in three key races.</title>
        <authorList>
            <person name="Adams T.M."/>
            <person name="Armitage A.D."/>
            <person name="Sobczyk M.K."/>
            <person name="Bates H.J."/>
            <person name="Dunwell J.M."/>
            <person name="Nellist C.F."/>
            <person name="Harrison R.J."/>
        </authorList>
    </citation>
    <scope>NUCLEOTIDE SEQUENCE [LARGE SCALE GENOMIC DNA]</scope>
    <source>
        <strain evidence="1 2">SCRP333</strain>
    </source>
</reference>
<protein>
    <submittedName>
        <fullName evidence="1">Uncharacterized protein</fullName>
    </submittedName>
</protein>
<name>A0A6A4B859_9STRA</name>
<evidence type="ECO:0000313" key="2">
    <source>
        <dbReference type="Proteomes" id="UP000434957"/>
    </source>
</evidence>
<accession>A0A6A4B859</accession>
<dbReference type="AlphaFoldDB" id="A0A6A4B859"/>
<dbReference type="Proteomes" id="UP000434957">
    <property type="component" value="Unassembled WGS sequence"/>
</dbReference>
<keyword evidence="2" id="KW-1185">Reference proteome</keyword>